<evidence type="ECO:0000256" key="5">
    <source>
        <dbReference type="ARBA" id="ARBA00022840"/>
    </source>
</evidence>
<proteinExistence type="inferred from homology"/>
<gene>
    <name evidence="10" type="ORF">INT43_008562</name>
</gene>
<evidence type="ECO:0000256" key="2">
    <source>
        <dbReference type="ARBA" id="ARBA00021364"/>
    </source>
</evidence>
<dbReference type="Pfam" id="PF00120">
    <property type="entry name" value="Gln-synt_C"/>
    <property type="match status" value="1"/>
</dbReference>
<evidence type="ECO:0000256" key="7">
    <source>
        <dbReference type="RuleBase" id="RU000384"/>
    </source>
</evidence>
<dbReference type="InterPro" id="IPR008146">
    <property type="entry name" value="Gln_synth_cat_dom"/>
</dbReference>
<dbReference type="AlphaFoldDB" id="A0A8H7UFE4"/>
<dbReference type="SUPFAM" id="SSF54368">
    <property type="entry name" value="Glutamine synthetase, N-terminal domain"/>
    <property type="match status" value="1"/>
</dbReference>
<evidence type="ECO:0000313" key="11">
    <source>
        <dbReference type="Proteomes" id="UP000654370"/>
    </source>
</evidence>
<evidence type="ECO:0000256" key="6">
    <source>
        <dbReference type="PROSITE-ProRule" id="PRU01331"/>
    </source>
</evidence>
<sequence>MKTQEELIAHVTQELENDVKVKVAAVDIDGVLRGKIMQKSKFLSILADGFGFCSVIFGWDIHDKIYTTDVEFSDSVSGFLDLVAKVDLNTFRRVPWENDLAFFLVELFHPKTMQPLYCCPRSTLRQVTKRLADDGYSAYCGVEFEFFNFKETPESLDDKNHTNLNSLTRGMFGYSLLRTTQNQQFFEDAYDLLHKFDVDIEGWHTETGPGVFEAALAYNTAMEAADRAVLFKTSIKQLALKNGFIASFMAKPWNDLPGCSGHIHFSLKDESGQNVFVGESTDENGMSKVMRHFIAGILIGLPSILAVLAPTINSYKRLVGNYWAPVTVSWGVDNRLGAIRVIVPPSCSKSATRLEMRVSGADINAHLAISAVLACGHWGIKNKKEVPIPPLGEGGPEEQAKNGSVAGESLARTLQEAIEAMDKPDSDAREVLGDDFVTHFVKVKQHEWQLWQSTVTDFETKRYLELI</sequence>
<dbReference type="SUPFAM" id="SSF55931">
    <property type="entry name" value="Glutamine synthetase/guanido kinase"/>
    <property type="match status" value="1"/>
</dbReference>
<dbReference type="PANTHER" id="PTHR43785">
    <property type="entry name" value="GAMMA-GLUTAMYLPUTRESCINE SYNTHETASE"/>
    <property type="match status" value="1"/>
</dbReference>
<dbReference type="OrthoDB" id="77835at2759"/>
<dbReference type="EMBL" id="JAEPQZ010000005">
    <property type="protein sequence ID" value="KAG2180980.1"/>
    <property type="molecule type" value="Genomic_DNA"/>
</dbReference>
<dbReference type="GO" id="GO:0006542">
    <property type="term" value="P:glutamine biosynthetic process"/>
    <property type="evidence" value="ECO:0007669"/>
    <property type="project" value="InterPro"/>
</dbReference>
<dbReference type="InterPro" id="IPR036651">
    <property type="entry name" value="Gln_synt_N_sf"/>
</dbReference>
<evidence type="ECO:0000313" key="10">
    <source>
        <dbReference type="EMBL" id="KAG2180980.1"/>
    </source>
</evidence>
<keyword evidence="11" id="KW-1185">Reference proteome</keyword>
<keyword evidence="8" id="KW-0472">Membrane</keyword>
<dbReference type="Gene3D" id="3.30.590.10">
    <property type="entry name" value="Glutamine synthetase/guanido kinase, catalytic domain"/>
    <property type="match status" value="1"/>
</dbReference>
<protein>
    <recommendedName>
        <fullName evidence="2">Glutamine synthetase</fullName>
    </recommendedName>
</protein>
<keyword evidence="3" id="KW-0436">Ligase</keyword>
<comment type="caution">
    <text evidence="10">The sequence shown here is derived from an EMBL/GenBank/DDBJ whole genome shotgun (WGS) entry which is preliminary data.</text>
</comment>
<keyword evidence="8" id="KW-1133">Transmembrane helix</keyword>
<evidence type="ECO:0000256" key="4">
    <source>
        <dbReference type="ARBA" id="ARBA00022741"/>
    </source>
</evidence>
<accession>A0A8H7UFE4</accession>
<evidence type="ECO:0000256" key="8">
    <source>
        <dbReference type="SAM" id="Phobius"/>
    </source>
</evidence>
<dbReference type="Gene3D" id="3.10.20.70">
    <property type="entry name" value="Glutamine synthetase, N-terminal domain"/>
    <property type="match status" value="1"/>
</dbReference>
<dbReference type="FunFam" id="3.30.590.10:FF:000005">
    <property type="entry name" value="Probable glutamine synthetase"/>
    <property type="match status" value="1"/>
</dbReference>
<dbReference type="PROSITE" id="PS51987">
    <property type="entry name" value="GS_CATALYTIC"/>
    <property type="match status" value="1"/>
</dbReference>
<evidence type="ECO:0000259" key="9">
    <source>
        <dbReference type="PROSITE" id="PS51987"/>
    </source>
</evidence>
<dbReference type="Proteomes" id="UP000654370">
    <property type="component" value="Unassembled WGS sequence"/>
</dbReference>
<reference evidence="10" key="1">
    <citation type="submission" date="2020-12" db="EMBL/GenBank/DDBJ databases">
        <title>Metabolic potential, ecology and presence of endohyphal bacteria is reflected in genomic diversity of Mucoromycotina.</title>
        <authorList>
            <person name="Muszewska A."/>
            <person name="Okrasinska A."/>
            <person name="Steczkiewicz K."/>
            <person name="Drgas O."/>
            <person name="Orlowska M."/>
            <person name="Perlinska-Lenart U."/>
            <person name="Aleksandrzak-Piekarczyk T."/>
            <person name="Szatraj K."/>
            <person name="Zielenkiewicz U."/>
            <person name="Pilsyk S."/>
            <person name="Malc E."/>
            <person name="Mieczkowski P."/>
            <person name="Kruszewska J.S."/>
            <person name="Biernat P."/>
            <person name="Pawlowska J."/>
        </authorList>
    </citation>
    <scope>NUCLEOTIDE SEQUENCE</scope>
    <source>
        <strain evidence="10">WA0000067209</strain>
    </source>
</reference>
<keyword evidence="8" id="KW-0812">Transmembrane</keyword>
<organism evidence="10 11">
    <name type="scientific">Mortierella isabellina</name>
    <name type="common">Filamentous fungus</name>
    <name type="synonym">Umbelopsis isabellina</name>
    <dbReference type="NCBI Taxonomy" id="91625"/>
    <lineage>
        <taxon>Eukaryota</taxon>
        <taxon>Fungi</taxon>
        <taxon>Fungi incertae sedis</taxon>
        <taxon>Mucoromycota</taxon>
        <taxon>Mucoromycotina</taxon>
        <taxon>Umbelopsidomycetes</taxon>
        <taxon>Umbelopsidales</taxon>
        <taxon>Umbelopsidaceae</taxon>
        <taxon>Umbelopsis</taxon>
    </lineage>
</organism>
<keyword evidence="5" id="KW-0067">ATP-binding</keyword>
<dbReference type="SMART" id="SM01230">
    <property type="entry name" value="Gln-synt_C"/>
    <property type="match status" value="1"/>
</dbReference>
<dbReference type="GO" id="GO:0006576">
    <property type="term" value="P:biogenic amine metabolic process"/>
    <property type="evidence" value="ECO:0007669"/>
    <property type="project" value="UniProtKB-ARBA"/>
</dbReference>
<feature type="transmembrane region" description="Helical" evidence="8">
    <location>
        <begin position="289"/>
        <end position="309"/>
    </location>
</feature>
<evidence type="ECO:0000256" key="1">
    <source>
        <dbReference type="ARBA" id="ARBA00009897"/>
    </source>
</evidence>
<feature type="domain" description="GS catalytic" evidence="9">
    <location>
        <begin position="120"/>
        <end position="467"/>
    </location>
</feature>
<dbReference type="GO" id="GO:0004356">
    <property type="term" value="F:glutamine synthetase activity"/>
    <property type="evidence" value="ECO:0007669"/>
    <property type="project" value="InterPro"/>
</dbReference>
<name>A0A8H7UFE4_MORIS</name>
<dbReference type="GO" id="GO:0005524">
    <property type="term" value="F:ATP binding"/>
    <property type="evidence" value="ECO:0007669"/>
    <property type="project" value="UniProtKB-KW"/>
</dbReference>
<keyword evidence="4" id="KW-0547">Nucleotide-binding</keyword>
<evidence type="ECO:0000256" key="3">
    <source>
        <dbReference type="ARBA" id="ARBA00022598"/>
    </source>
</evidence>
<dbReference type="PANTHER" id="PTHR43785:SF12">
    <property type="entry name" value="TYPE-1 GLUTAMINE SYNTHETASE 2"/>
    <property type="match status" value="1"/>
</dbReference>
<dbReference type="InterPro" id="IPR014746">
    <property type="entry name" value="Gln_synth/guanido_kin_cat_dom"/>
</dbReference>
<comment type="similarity">
    <text evidence="1 6 7">Belongs to the glutamine synthetase family.</text>
</comment>